<name>A0AC61NFB2_9BACT</name>
<sequence>MILEETIIKYCNGQCTNEEKEAIEERLESDSSLREQVFEIRKIIELERDIAECRSYDVEGAFHKLPIKQKKTDRVLILTRSMLKYAAMFILPFVMGLFVMYYAKNITSRDVGSTEIYAPIGARLKYELPDKSTVYLNSGSRLSFSTNFNHGKRKVKLKGEGYFEVTANKRSPFYVETEDGSSVYVYGTKFNVSAYSDDSFVETVLVEGCVNYESKSGKTIAKLKPGHRLVYNKLNHNVDIEKTNVEEKTGWRRGKFIFRNKPLSEITKMLSRYYNIDILIDSSVKQDYLFRATFRQENIYQILDYLSLSAPIQWLNIESKPIDSTDFRKRIIIKHK</sequence>
<evidence type="ECO:0000313" key="1">
    <source>
        <dbReference type="EMBL" id="QZE14228.1"/>
    </source>
</evidence>
<proteinExistence type="predicted"/>
<reference evidence="1" key="1">
    <citation type="submission" date="2021-08" db="EMBL/GenBank/DDBJ databases">
        <title>Novel anaerobic bacterium isolated from sea squirt in East Sea, Republic of Korea.</title>
        <authorList>
            <person name="Nguyen T.H."/>
            <person name="Li Z."/>
            <person name="Lee Y.-J."/>
            <person name="Ko J."/>
            <person name="Kim S.-G."/>
        </authorList>
    </citation>
    <scope>NUCLEOTIDE SEQUENCE</scope>
    <source>
        <strain evidence="1">KCTC 25031</strain>
    </source>
</reference>
<gene>
    <name evidence="1" type="ORF">K4L44_17215</name>
</gene>
<accession>A0AC61NFB2</accession>
<dbReference type="EMBL" id="CP081303">
    <property type="protein sequence ID" value="QZE14228.1"/>
    <property type="molecule type" value="Genomic_DNA"/>
</dbReference>
<evidence type="ECO:0000313" key="2">
    <source>
        <dbReference type="Proteomes" id="UP000826212"/>
    </source>
</evidence>
<protein>
    <submittedName>
        <fullName evidence="1">DUF4974 domain-containing protein</fullName>
    </submittedName>
</protein>
<dbReference type="Proteomes" id="UP000826212">
    <property type="component" value="Chromosome"/>
</dbReference>
<organism evidence="1 2">
    <name type="scientific">Halosquirtibacter laminarini</name>
    <dbReference type="NCBI Taxonomy" id="3374600"/>
    <lineage>
        <taxon>Bacteria</taxon>
        <taxon>Pseudomonadati</taxon>
        <taxon>Bacteroidota</taxon>
        <taxon>Bacteroidia</taxon>
        <taxon>Marinilabiliales</taxon>
        <taxon>Prolixibacteraceae</taxon>
        <taxon>Halosquirtibacter</taxon>
    </lineage>
</organism>
<keyword evidence="2" id="KW-1185">Reference proteome</keyword>